<evidence type="ECO:0008006" key="3">
    <source>
        <dbReference type="Google" id="ProtNLM"/>
    </source>
</evidence>
<gene>
    <name evidence="1" type="ORF">PCOR1329_LOCUS6243</name>
</gene>
<dbReference type="Proteomes" id="UP001189429">
    <property type="component" value="Unassembled WGS sequence"/>
</dbReference>
<name>A0ABN9PUY8_9DINO</name>
<protein>
    <recommendedName>
        <fullName evidence="3">EF-hand domain-containing protein</fullName>
    </recommendedName>
</protein>
<organism evidence="1 2">
    <name type="scientific">Prorocentrum cordatum</name>
    <dbReference type="NCBI Taxonomy" id="2364126"/>
    <lineage>
        <taxon>Eukaryota</taxon>
        <taxon>Sar</taxon>
        <taxon>Alveolata</taxon>
        <taxon>Dinophyceae</taxon>
        <taxon>Prorocentrales</taxon>
        <taxon>Prorocentraceae</taxon>
        <taxon>Prorocentrum</taxon>
    </lineage>
</organism>
<dbReference type="EMBL" id="CAUYUJ010001669">
    <property type="protein sequence ID" value="CAK0797050.1"/>
    <property type="molecule type" value="Genomic_DNA"/>
</dbReference>
<evidence type="ECO:0000313" key="2">
    <source>
        <dbReference type="Proteomes" id="UP001189429"/>
    </source>
</evidence>
<proteinExistence type="predicted"/>
<accession>A0ABN9PUY8</accession>
<evidence type="ECO:0000313" key="1">
    <source>
        <dbReference type="EMBL" id="CAK0797050.1"/>
    </source>
</evidence>
<keyword evidence="2" id="KW-1185">Reference proteome</keyword>
<reference evidence="1" key="1">
    <citation type="submission" date="2023-10" db="EMBL/GenBank/DDBJ databases">
        <authorList>
            <person name="Chen Y."/>
            <person name="Shah S."/>
            <person name="Dougan E. K."/>
            <person name="Thang M."/>
            <person name="Chan C."/>
        </authorList>
    </citation>
    <scope>NUCLEOTIDE SEQUENCE [LARGE SCALE GENOMIC DNA]</scope>
</reference>
<comment type="caution">
    <text evidence="1">The sequence shown here is derived from an EMBL/GenBank/DDBJ whole genome shotgun (WGS) entry which is preliminary data.</text>
</comment>
<sequence length="166" mass="18392">MNMLIGILVQVVSVVSESEQRTMSLSNLRSRMSALFNKYGVDSDSNKCISRGEFEILLTIPEAVKCMAELGVDVVSLVDYTDFIFEHDRELSFPDMFNILQQLRSGNNATVRDIVDLRQFVSRAVSKTARGVLATSAVAGQDGHLSALSPSMRHIRESVRHTLASK</sequence>